<accession>A0A8J5S7V4</accession>
<keyword evidence="3" id="KW-1185">Reference proteome</keyword>
<gene>
    <name evidence="2" type="ORF">GUJ93_ZPchr0006g40773</name>
</gene>
<dbReference type="Proteomes" id="UP000729402">
    <property type="component" value="Unassembled WGS sequence"/>
</dbReference>
<sequence>MCTRTRTRRKWSTTTGEVQGVDLDATGDKGGGKEEEGRSSDGTSNLVERLRVRSDKRPLYTLDESDDEGSTWGGLLVSKRISLGIWQ</sequence>
<dbReference type="EMBL" id="JAAALK010000283">
    <property type="protein sequence ID" value="KAG8070482.1"/>
    <property type="molecule type" value="Genomic_DNA"/>
</dbReference>
<dbReference type="OrthoDB" id="5857104at2759"/>
<name>A0A8J5S7V4_ZIZPA</name>
<proteinExistence type="predicted"/>
<feature type="compositionally biased region" description="Basic and acidic residues" evidence="1">
    <location>
        <begin position="26"/>
        <end position="39"/>
    </location>
</feature>
<comment type="caution">
    <text evidence="2">The sequence shown here is derived from an EMBL/GenBank/DDBJ whole genome shotgun (WGS) entry which is preliminary data.</text>
</comment>
<protein>
    <submittedName>
        <fullName evidence="2">Uncharacterized protein</fullName>
    </submittedName>
</protein>
<reference evidence="2" key="2">
    <citation type="submission" date="2021-02" db="EMBL/GenBank/DDBJ databases">
        <authorList>
            <person name="Kimball J.A."/>
            <person name="Haas M.W."/>
            <person name="Macchietto M."/>
            <person name="Kono T."/>
            <person name="Duquette J."/>
            <person name="Shao M."/>
        </authorList>
    </citation>
    <scope>NUCLEOTIDE SEQUENCE</scope>
    <source>
        <tissue evidence="2">Fresh leaf tissue</tissue>
    </source>
</reference>
<organism evidence="2 3">
    <name type="scientific">Zizania palustris</name>
    <name type="common">Northern wild rice</name>
    <dbReference type="NCBI Taxonomy" id="103762"/>
    <lineage>
        <taxon>Eukaryota</taxon>
        <taxon>Viridiplantae</taxon>
        <taxon>Streptophyta</taxon>
        <taxon>Embryophyta</taxon>
        <taxon>Tracheophyta</taxon>
        <taxon>Spermatophyta</taxon>
        <taxon>Magnoliopsida</taxon>
        <taxon>Liliopsida</taxon>
        <taxon>Poales</taxon>
        <taxon>Poaceae</taxon>
        <taxon>BOP clade</taxon>
        <taxon>Oryzoideae</taxon>
        <taxon>Oryzeae</taxon>
        <taxon>Zizaniinae</taxon>
        <taxon>Zizania</taxon>
    </lineage>
</organism>
<dbReference type="EMBL" id="JAAALK010000283">
    <property type="protein sequence ID" value="KAG8070481.1"/>
    <property type="molecule type" value="Genomic_DNA"/>
</dbReference>
<feature type="compositionally biased region" description="Basic residues" evidence="1">
    <location>
        <begin position="1"/>
        <end position="11"/>
    </location>
</feature>
<evidence type="ECO:0000313" key="2">
    <source>
        <dbReference type="EMBL" id="KAG8070481.1"/>
    </source>
</evidence>
<dbReference type="AlphaFoldDB" id="A0A8J5S7V4"/>
<evidence type="ECO:0000256" key="1">
    <source>
        <dbReference type="SAM" id="MobiDB-lite"/>
    </source>
</evidence>
<evidence type="ECO:0000313" key="3">
    <source>
        <dbReference type="Proteomes" id="UP000729402"/>
    </source>
</evidence>
<reference evidence="2" key="1">
    <citation type="journal article" date="2021" name="bioRxiv">
        <title>Whole Genome Assembly and Annotation of Northern Wild Rice, Zizania palustris L., Supports a Whole Genome Duplication in the Zizania Genus.</title>
        <authorList>
            <person name="Haas M."/>
            <person name="Kono T."/>
            <person name="Macchietto M."/>
            <person name="Millas R."/>
            <person name="McGilp L."/>
            <person name="Shao M."/>
            <person name="Duquette J."/>
            <person name="Hirsch C.N."/>
            <person name="Kimball J."/>
        </authorList>
    </citation>
    <scope>NUCLEOTIDE SEQUENCE</scope>
    <source>
        <tissue evidence="2">Fresh leaf tissue</tissue>
    </source>
</reference>
<feature type="region of interest" description="Disordered" evidence="1">
    <location>
        <begin position="1"/>
        <end position="50"/>
    </location>
</feature>